<dbReference type="Proteomes" id="UP001631969">
    <property type="component" value="Unassembled WGS sequence"/>
</dbReference>
<accession>A0ACC7NW57</accession>
<name>A0ACC7NW57_9BACL</name>
<dbReference type="EMBL" id="JBJURJ010000006">
    <property type="protein sequence ID" value="MFM9328725.1"/>
    <property type="molecule type" value="Genomic_DNA"/>
</dbReference>
<proteinExistence type="predicted"/>
<organism evidence="1 2">
    <name type="scientific">Paenibacillus mesotrionivorans</name>
    <dbReference type="NCBI Taxonomy" id="3160968"/>
    <lineage>
        <taxon>Bacteria</taxon>
        <taxon>Bacillati</taxon>
        <taxon>Bacillota</taxon>
        <taxon>Bacilli</taxon>
        <taxon>Bacillales</taxon>
        <taxon>Paenibacillaceae</taxon>
        <taxon>Paenibacillus</taxon>
    </lineage>
</organism>
<protein>
    <submittedName>
        <fullName evidence="1">XkdW family protein</fullName>
    </submittedName>
</protein>
<evidence type="ECO:0000313" key="1">
    <source>
        <dbReference type="EMBL" id="MFM9328725.1"/>
    </source>
</evidence>
<sequence>MNIARAILHIQPKADVMKDYVVRDDGPTPVLRPGVDGLFRFQIRPMREGETEEVEGIHYHYATDYNRLTLGVDYDLAERGPYIAVWNLPEPQPTEEELQHAWNAIKDLPEEPKPLTEAERIRQLEAENKLLAERAEFIEDLIAEMAMKVYP</sequence>
<comment type="caution">
    <text evidence="1">The sequence shown here is derived from an EMBL/GenBank/DDBJ whole genome shotgun (WGS) entry which is preliminary data.</text>
</comment>
<evidence type="ECO:0000313" key="2">
    <source>
        <dbReference type="Proteomes" id="UP001631969"/>
    </source>
</evidence>
<keyword evidence="2" id="KW-1185">Reference proteome</keyword>
<gene>
    <name evidence="1" type="ORF">ACI1P1_10535</name>
</gene>
<reference evidence="1" key="1">
    <citation type="submission" date="2024-12" db="EMBL/GenBank/DDBJ databases">
        <authorList>
            <person name="Wu N."/>
        </authorList>
    </citation>
    <scope>NUCLEOTIDE SEQUENCE</scope>
    <source>
        <strain evidence="1">P15</strain>
    </source>
</reference>